<dbReference type="AlphaFoldDB" id="A0A7C8ME97"/>
<comment type="caution">
    <text evidence="2">The sequence shown here is derived from an EMBL/GenBank/DDBJ whole genome shotgun (WGS) entry which is preliminary data.</text>
</comment>
<accession>A0A7C8ME97</accession>
<evidence type="ECO:0000313" key="2">
    <source>
        <dbReference type="EMBL" id="KAF2878440.1"/>
    </source>
</evidence>
<gene>
    <name evidence="2" type="ORF">BDV95DRAFT_22298</name>
</gene>
<feature type="compositionally biased region" description="Basic and acidic residues" evidence="1">
    <location>
        <begin position="45"/>
        <end position="61"/>
    </location>
</feature>
<name>A0A7C8ME97_9PLEO</name>
<evidence type="ECO:0000313" key="3">
    <source>
        <dbReference type="Proteomes" id="UP000481861"/>
    </source>
</evidence>
<feature type="region of interest" description="Disordered" evidence="1">
    <location>
        <begin position="1"/>
        <end position="82"/>
    </location>
</feature>
<organism evidence="2 3">
    <name type="scientific">Massariosphaeria phaeospora</name>
    <dbReference type="NCBI Taxonomy" id="100035"/>
    <lineage>
        <taxon>Eukaryota</taxon>
        <taxon>Fungi</taxon>
        <taxon>Dikarya</taxon>
        <taxon>Ascomycota</taxon>
        <taxon>Pezizomycotina</taxon>
        <taxon>Dothideomycetes</taxon>
        <taxon>Pleosporomycetidae</taxon>
        <taxon>Pleosporales</taxon>
        <taxon>Pleosporales incertae sedis</taxon>
        <taxon>Massariosphaeria</taxon>
    </lineage>
</organism>
<dbReference type="Proteomes" id="UP000481861">
    <property type="component" value="Unassembled WGS sequence"/>
</dbReference>
<dbReference type="EMBL" id="JAADJZ010000001">
    <property type="protein sequence ID" value="KAF2878440.1"/>
    <property type="molecule type" value="Genomic_DNA"/>
</dbReference>
<evidence type="ECO:0000256" key="1">
    <source>
        <dbReference type="SAM" id="MobiDB-lite"/>
    </source>
</evidence>
<feature type="region of interest" description="Disordered" evidence="1">
    <location>
        <begin position="121"/>
        <end position="143"/>
    </location>
</feature>
<feature type="compositionally biased region" description="Basic residues" evidence="1">
    <location>
        <begin position="1"/>
        <end position="15"/>
    </location>
</feature>
<keyword evidence="3" id="KW-1185">Reference proteome</keyword>
<protein>
    <submittedName>
        <fullName evidence="2">Uncharacterized protein</fullName>
    </submittedName>
</protein>
<proteinExistence type="predicted"/>
<sequence>MHVRKTTKQARKKRAQPSESRILRQALGYRNHRARHGQATSTNNKARDKEKGLAQHADRQTGKLRKCFRPTPSLQDRQTDNRPMGICKISPSCALCIRGMSVGVAPSPYLDAVCGAIPPLPTRPPQNAYRQSSQRSRSARQERCEGKNCPMQCLQQTRVVHIANTPDPDAERTIPFGGE</sequence>
<reference evidence="2 3" key="1">
    <citation type="submission" date="2020-01" db="EMBL/GenBank/DDBJ databases">
        <authorList>
            <consortium name="DOE Joint Genome Institute"/>
            <person name="Haridas S."/>
            <person name="Albert R."/>
            <person name="Binder M."/>
            <person name="Bloem J."/>
            <person name="Labutti K."/>
            <person name="Salamov A."/>
            <person name="Andreopoulos B."/>
            <person name="Baker S.E."/>
            <person name="Barry K."/>
            <person name="Bills G."/>
            <person name="Bluhm B.H."/>
            <person name="Cannon C."/>
            <person name="Castanera R."/>
            <person name="Culley D.E."/>
            <person name="Daum C."/>
            <person name="Ezra D."/>
            <person name="Gonzalez J.B."/>
            <person name="Henrissat B."/>
            <person name="Kuo A."/>
            <person name="Liang C."/>
            <person name="Lipzen A."/>
            <person name="Lutzoni F."/>
            <person name="Magnuson J."/>
            <person name="Mondo S."/>
            <person name="Nolan M."/>
            <person name="Ohm R."/>
            <person name="Pangilinan J."/>
            <person name="Park H.-J.H."/>
            <person name="Ramirez L."/>
            <person name="Alfaro M."/>
            <person name="Sun H."/>
            <person name="Tritt A."/>
            <person name="Yoshinaga Y."/>
            <person name="Zwiers L.-H.L."/>
            <person name="Turgeon B.G."/>
            <person name="Goodwin S.B."/>
            <person name="Spatafora J.W."/>
            <person name="Crous P.W."/>
            <person name="Grigoriev I.V."/>
        </authorList>
    </citation>
    <scope>NUCLEOTIDE SEQUENCE [LARGE SCALE GENOMIC DNA]</scope>
    <source>
        <strain evidence="2 3">CBS 611.86</strain>
    </source>
</reference>